<evidence type="ECO:0000259" key="1">
    <source>
        <dbReference type="PROSITE" id="PS50022"/>
    </source>
</evidence>
<reference evidence="3" key="1">
    <citation type="submission" date="2025-08" db="UniProtKB">
        <authorList>
            <consortium name="RefSeq"/>
        </authorList>
    </citation>
    <scope>IDENTIFICATION</scope>
</reference>
<feature type="non-terminal residue" evidence="3">
    <location>
        <position position="175"/>
    </location>
</feature>
<accession>A0A6P8IA59</accession>
<dbReference type="KEGG" id="aten:116297893"/>
<evidence type="ECO:0000313" key="2">
    <source>
        <dbReference type="Proteomes" id="UP000515163"/>
    </source>
</evidence>
<protein>
    <submittedName>
        <fullName evidence="3">Neuropilin-1a-like</fullName>
    </submittedName>
</protein>
<dbReference type="PROSITE" id="PS01285">
    <property type="entry name" value="FA58C_1"/>
    <property type="match status" value="1"/>
</dbReference>
<dbReference type="PROSITE" id="PS50022">
    <property type="entry name" value="FA58C_3"/>
    <property type="match status" value="1"/>
</dbReference>
<dbReference type="InterPro" id="IPR008979">
    <property type="entry name" value="Galactose-bd-like_sf"/>
</dbReference>
<dbReference type="InParanoid" id="A0A6P8IA59"/>
<sequence length="175" mass="19560">CGSKYFIPISSFTASSSHSSNFLPSDGRLGRRGWAPKTTSNPNDYLQVDLGFSYFICAVATQGNIKAPEWVMTFKINVSLNNINWTTYQENGVNKVFQGNSENQLIVQHSIKNQFARYIRFIPVMYNLFKTMRVGIFGYQEACENAPLGMELGAIQDDSITASSAKHLAKNARLN</sequence>
<dbReference type="SUPFAM" id="SSF49785">
    <property type="entry name" value="Galactose-binding domain-like"/>
    <property type="match status" value="1"/>
</dbReference>
<keyword evidence="2" id="KW-1185">Reference proteome</keyword>
<feature type="domain" description="F5/8 type C" evidence="1">
    <location>
        <begin position="1"/>
        <end position="139"/>
    </location>
</feature>
<dbReference type="GeneID" id="116297893"/>
<dbReference type="Proteomes" id="UP000515163">
    <property type="component" value="Unplaced"/>
</dbReference>
<evidence type="ECO:0000313" key="3">
    <source>
        <dbReference type="RefSeq" id="XP_031562067.1"/>
    </source>
</evidence>
<dbReference type="CDD" id="cd00057">
    <property type="entry name" value="FA58C"/>
    <property type="match status" value="1"/>
</dbReference>
<dbReference type="RefSeq" id="XP_031562067.1">
    <property type="nucleotide sequence ID" value="XM_031706207.1"/>
</dbReference>
<dbReference type="AlphaFoldDB" id="A0A6P8IA59"/>
<dbReference type="InterPro" id="IPR000421">
    <property type="entry name" value="FA58C"/>
</dbReference>
<feature type="non-terminal residue" evidence="3">
    <location>
        <position position="1"/>
    </location>
</feature>
<name>A0A6P8IA59_ACTTE</name>
<dbReference type="PANTHER" id="PTHR24543">
    <property type="entry name" value="MULTICOPPER OXIDASE-RELATED"/>
    <property type="match status" value="1"/>
</dbReference>
<dbReference type="Gene3D" id="2.60.120.260">
    <property type="entry name" value="Galactose-binding domain-like"/>
    <property type="match status" value="2"/>
</dbReference>
<organism evidence="2 3">
    <name type="scientific">Actinia tenebrosa</name>
    <name type="common">Australian red waratah sea anemone</name>
    <dbReference type="NCBI Taxonomy" id="6105"/>
    <lineage>
        <taxon>Eukaryota</taxon>
        <taxon>Metazoa</taxon>
        <taxon>Cnidaria</taxon>
        <taxon>Anthozoa</taxon>
        <taxon>Hexacorallia</taxon>
        <taxon>Actiniaria</taxon>
        <taxon>Actiniidae</taxon>
        <taxon>Actinia</taxon>
    </lineage>
</organism>
<dbReference type="SMART" id="SM00231">
    <property type="entry name" value="FA58C"/>
    <property type="match status" value="1"/>
</dbReference>
<dbReference type="Pfam" id="PF00754">
    <property type="entry name" value="F5_F8_type_C"/>
    <property type="match status" value="1"/>
</dbReference>
<dbReference type="OrthoDB" id="5978879at2759"/>
<gene>
    <name evidence="3" type="primary">LOC116297893</name>
</gene>
<proteinExistence type="predicted"/>